<keyword evidence="3" id="KW-1185">Reference proteome</keyword>
<name>A0A4T0UW23_9NEIS</name>
<evidence type="ECO:0000313" key="3">
    <source>
        <dbReference type="Proteomes" id="UP000308891"/>
    </source>
</evidence>
<gene>
    <name evidence="2" type="ORF">E5K04_08085</name>
</gene>
<dbReference type="AlphaFoldDB" id="A0A4T0UW23"/>
<dbReference type="EMBL" id="STGJ01000008">
    <property type="protein sequence ID" value="TIC83047.1"/>
    <property type="molecule type" value="Genomic_DNA"/>
</dbReference>
<dbReference type="PANTHER" id="PTHR43436">
    <property type="entry name" value="ARAC-FAMILY TRANSCRIPTIONAL REGULATOR"/>
    <property type="match status" value="1"/>
</dbReference>
<dbReference type="GO" id="GO:0006355">
    <property type="term" value="P:regulation of DNA-templated transcription"/>
    <property type="evidence" value="ECO:0007669"/>
    <property type="project" value="TreeGrafter"/>
</dbReference>
<dbReference type="Proteomes" id="UP000308891">
    <property type="component" value="Unassembled WGS sequence"/>
</dbReference>
<protein>
    <submittedName>
        <fullName evidence="2">AraC family transcriptional regulator</fullName>
    </submittedName>
</protein>
<dbReference type="OrthoDB" id="34150at2"/>
<accession>A0A4T0UW23</accession>
<evidence type="ECO:0000313" key="2">
    <source>
        <dbReference type="EMBL" id="TIC83047.1"/>
    </source>
</evidence>
<reference evidence="2 3" key="1">
    <citation type="submission" date="2019-04" db="EMBL/GenBank/DDBJ databases">
        <title>Crenobacter sp. nov.</title>
        <authorList>
            <person name="Shi S."/>
        </authorList>
    </citation>
    <scope>NUCLEOTIDE SEQUENCE [LARGE SCALE GENOMIC DNA]</scope>
    <source>
        <strain evidence="2 3">GY 70310</strain>
    </source>
</reference>
<comment type="caution">
    <text evidence="2">The sequence shown here is derived from an EMBL/GenBank/DDBJ whole genome shotgun (WGS) entry which is preliminary data.</text>
</comment>
<dbReference type="Pfam" id="PF06719">
    <property type="entry name" value="AraC_N"/>
    <property type="match status" value="1"/>
</dbReference>
<dbReference type="InterPro" id="IPR009594">
    <property type="entry name" value="Tscrpt_reg_HTH_AraC_N"/>
</dbReference>
<dbReference type="PANTHER" id="PTHR43436:SF2">
    <property type="entry name" value="ARAC_XYLS FAMILY TRANSCRIPTIONAL REGULATOR"/>
    <property type="match status" value="1"/>
</dbReference>
<proteinExistence type="predicted"/>
<organism evidence="2 3">
    <name type="scientific">Crenobacter intestini</name>
    <dbReference type="NCBI Taxonomy" id="2563443"/>
    <lineage>
        <taxon>Bacteria</taxon>
        <taxon>Pseudomonadati</taxon>
        <taxon>Pseudomonadota</taxon>
        <taxon>Betaproteobacteria</taxon>
        <taxon>Neisseriales</taxon>
        <taxon>Neisseriaceae</taxon>
        <taxon>Crenobacter</taxon>
    </lineage>
</organism>
<sequence>MRDCMYIQQLYEIRSKLAGTRPQGVEQTHIPSVRFFWGEQHVARTLLVYPASIVIIGQGSKTGYLGELTFHYNEDNYLVVALPTPFECETFATP</sequence>
<evidence type="ECO:0000259" key="1">
    <source>
        <dbReference type="Pfam" id="PF06719"/>
    </source>
</evidence>
<feature type="domain" description="Transcription regulator HTH AraC N-terminal" evidence="1">
    <location>
        <begin position="30"/>
        <end position="93"/>
    </location>
</feature>